<dbReference type="InterPro" id="IPR006933">
    <property type="entry name" value="HAP1_N"/>
</dbReference>
<dbReference type="GO" id="GO:0006605">
    <property type="term" value="P:protein targeting"/>
    <property type="evidence" value="ECO:0007669"/>
    <property type="project" value="TreeGrafter"/>
</dbReference>
<dbReference type="PANTHER" id="PTHR15751:SF12">
    <property type="entry name" value="TRAFFICKING KINESIN-BINDING PROTEIN MILT"/>
    <property type="match status" value="1"/>
</dbReference>
<feature type="domain" description="HAP1 N-terminal" evidence="4">
    <location>
        <begin position="65"/>
        <end position="118"/>
    </location>
</feature>
<sequence length="130" mass="15711">MFYKLFLIFEAMFPCPDDRICRPHFKNKGNRFDQRQQDILNTWESEIKICNNDELPEVELISLLEETIPQYKLRADTLTQFTGYENKDWYIPSPALNEDEIDTASLSKEYIRETLNYFRNITQLKLKRYK</sequence>
<evidence type="ECO:0000256" key="3">
    <source>
        <dbReference type="ARBA" id="ARBA00023128"/>
    </source>
</evidence>
<dbReference type="EMBL" id="VUJU01001336">
    <property type="protein sequence ID" value="KAF0765744.1"/>
    <property type="molecule type" value="Genomic_DNA"/>
</dbReference>
<dbReference type="GO" id="GO:0031410">
    <property type="term" value="C:cytoplasmic vesicle"/>
    <property type="evidence" value="ECO:0007669"/>
    <property type="project" value="TreeGrafter"/>
</dbReference>
<evidence type="ECO:0000256" key="2">
    <source>
        <dbReference type="ARBA" id="ARBA00023054"/>
    </source>
</evidence>
<keyword evidence="3" id="KW-0496">Mitochondrion</keyword>
<dbReference type="GO" id="GO:0048311">
    <property type="term" value="P:mitochondrion distribution"/>
    <property type="evidence" value="ECO:0007669"/>
    <property type="project" value="TreeGrafter"/>
</dbReference>
<proteinExistence type="predicted"/>
<dbReference type="InterPro" id="IPR051946">
    <property type="entry name" value="Intracell_Traff-Reg"/>
</dbReference>
<dbReference type="OrthoDB" id="10067624at2759"/>
<dbReference type="AlphaFoldDB" id="A0A6G0Z4Z3"/>
<evidence type="ECO:0000313" key="6">
    <source>
        <dbReference type="Proteomes" id="UP000478052"/>
    </source>
</evidence>
<keyword evidence="6" id="KW-1185">Reference proteome</keyword>
<dbReference type="GO" id="GO:0005739">
    <property type="term" value="C:mitochondrion"/>
    <property type="evidence" value="ECO:0007669"/>
    <property type="project" value="UniProtKB-SubCell"/>
</dbReference>
<dbReference type="PANTHER" id="PTHR15751">
    <property type="entry name" value="TRAFFICKING KINESIN-BINDING PROTEIN"/>
    <property type="match status" value="1"/>
</dbReference>
<comment type="subcellular location">
    <subcellularLocation>
        <location evidence="1">Mitochondrion</location>
    </subcellularLocation>
</comment>
<evidence type="ECO:0000259" key="4">
    <source>
        <dbReference type="Pfam" id="PF04849"/>
    </source>
</evidence>
<keyword evidence="2" id="KW-0175">Coiled coil</keyword>
<name>A0A6G0Z4Z3_APHCR</name>
<protein>
    <submittedName>
        <fullName evidence="5">Trafficking kinesin-binding protein milt isoform X1</fullName>
    </submittedName>
</protein>
<dbReference type="Pfam" id="PF04849">
    <property type="entry name" value="HAP1_N"/>
    <property type="match status" value="1"/>
</dbReference>
<dbReference type="GO" id="GO:0047496">
    <property type="term" value="P:vesicle transport along microtubule"/>
    <property type="evidence" value="ECO:0007669"/>
    <property type="project" value="TreeGrafter"/>
</dbReference>
<reference evidence="5 6" key="1">
    <citation type="submission" date="2019-08" db="EMBL/GenBank/DDBJ databases">
        <title>Whole genome of Aphis craccivora.</title>
        <authorList>
            <person name="Voronova N.V."/>
            <person name="Shulinski R.S."/>
            <person name="Bandarenka Y.V."/>
            <person name="Zhorov D.G."/>
            <person name="Warner D."/>
        </authorList>
    </citation>
    <scope>NUCLEOTIDE SEQUENCE [LARGE SCALE GENOMIC DNA]</scope>
    <source>
        <strain evidence="5">180601</strain>
        <tissue evidence="5">Whole Body</tissue>
    </source>
</reference>
<dbReference type="GO" id="GO:0017022">
    <property type="term" value="F:myosin binding"/>
    <property type="evidence" value="ECO:0007669"/>
    <property type="project" value="TreeGrafter"/>
</dbReference>
<dbReference type="Proteomes" id="UP000478052">
    <property type="component" value="Unassembled WGS sequence"/>
</dbReference>
<gene>
    <name evidence="5" type="ORF">FWK35_00011243</name>
</gene>
<organism evidence="5 6">
    <name type="scientific">Aphis craccivora</name>
    <name type="common">Cowpea aphid</name>
    <dbReference type="NCBI Taxonomy" id="307492"/>
    <lineage>
        <taxon>Eukaryota</taxon>
        <taxon>Metazoa</taxon>
        <taxon>Ecdysozoa</taxon>
        <taxon>Arthropoda</taxon>
        <taxon>Hexapoda</taxon>
        <taxon>Insecta</taxon>
        <taxon>Pterygota</taxon>
        <taxon>Neoptera</taxon>
        <taxon>Paraneoptera</taxon>
        <taxon>Hemiptera</taxon>
        <taxon>Sternorrhyncha</taxon>
        <taxon>Aphidomorpha</taxon>
        <taxon>Aphidoidea</taxon>
        <taxon>Aphididae</taxon>
        <taxon>Aphidini</taxon>
        <taxon>Aphis</taxon>
        <taxon>Aphis</taxon>
    </lineage>
</organism>
<accession>A0A6G0Z4Z3</accession>
<evidence type="ECO:0000313" key="5">
    <source>
        <dbReference type="EMBL" id="KAF0765744.1"/>
    </source>
</evidence>
<evidence type="ECO:0000256" key="1">
    <source>
        <dbReference type="ARBA" id="ARBA00004173"/>
    </source>
</evidence>
<comment type="caution">
    <text evidence="5">The sequence shown here is derived from an EMBL/GenBank/DDBJ whole genome shotgun (WGS) entry which is preliminary data.</text>
</comment>